<evidence type="ECO:0000313" key="3">
    <source>
        <dbReference type="Proteomes" id="UP001302812"/>
    </source>
</evidence>
<reference evidence="2" key="2">
    <citation type="submission" date="2023-05" db="EMBL/GenBank/DDBJ databases">
        <authorList>
            <consortium name="Lawrence Berkeley National Laboratory"/>
            <person name="Steindorff A."/>
            <person name="Hensen N."/>
            <person name="Bonometti L."/>
            <person name="Westerberg I."/>
            <person name="Brannstrom I.O."/>
            <person name="Guillou S."/>
            <person name="Cros-Aarteil S."/>
            <person name="Calhoun S."/>
            <person name="Haridas S."/>
            <person name="Kuo A."/>
            <person name="Mondo S."/>
            <person name="Pangilinan J."/>
            <person name="Riley R."/>
            <person name="Labutti K."/>
            <person name="Andreopoulos B."/>
            <person name="Lipzen A."/>
            <person name="Chen C."/>
            <person name="Yanf M."/>
            <person name="Daum C."/>
            <person name="Ng V."/>
            <person name="Clum A."/>
            <person name="Ohm R."/>
            <person name="Martin F."/>
            <person name="Silar P."/>
            <person name="Natvig D."/>
            <person name="Lalanne C."/>
            <person name="Gautier V."/>
            <person name="Ament-Velasquez S.L."/>
            <person name="Kruys A."/>
            <person name="Hutchinson M.I."/>
            <person name="Powell A.J."/>
            <person name="Barry K."/>
            <person name="Miller A.N."/>
            <person name="Grigoriev I.V."/>
            <person name="Debuchy R."/>
            <person name="Gladieux P."/>
            <person name="Thoren M.H."/>
            <person name="Johannesson H."/>
        </authorList>
    </citation>
    <scope>NUCLEOTIDE SEQUENCE</scope>
    <source>
        <strain evidence="2">CBS 508.74</strain>
    </source>
</reference>
<name>A0AAN6T7C8_9PEZI</name>
<dbReference type="Proteomes" id="UP001302812">
    <property type="component" value="Unassembled WGS sequence"/>
</dbReference>
<accession>A0AAN6T7C8</accession>
<protein>
    <recommendedName>
        <fullName evidence="1">F-box domain-containing protein</fullName>
    </recommendedName>
</protein>
<evidence type="ECO:0000259" key="1">
    <source>
        <dbReference type="PROSITE" id="PS50181"/>
    </source>
</evidence>
<proteinExistence type="predicted"/>
<dbReference type="EMBL" id="MU853373">
    <property type="protein sequence ID" value="KAK4107503.1"/>
    <property type="molecule type" value="Genomic_DNA"/>
</dbReference>
<sequence>MASMSLMDWPGEVQLSVLKHLSCHDLGSLSLVSRGFRRLAEPCLYAGIVLTWSRDQAPPLALLLRSLLERRELASHVRRLELLGTGFAANVDLGAIEPPPLPVSALPAALAAAHIRATGVSEADQWI</sequence>
<evidence type="ECO:0000313" key="2">
    <source>
        <dbReference type="EMBL" id="KAK4107503.1"/>
    </source>
</evidence>
<comment type="caution">
    <text evidence="2">The sequence shown here is derived from an EMBL/GenBank/DDBJ whole genome shotgun (WGS) entry which is preliminary data.</text>
</comment>
<reference evidence="2" key="1">
    <citation type="journal article" date="2023" name="Mol. Phylogenet. Evol.">
        <title>Genome-scale phylogeny and comparative genomics of the fungal order Sordariales.</title>
        <authorList>
            <person name="Hensen N."/>
            <person name="Bonometti L."/>
            <person name="Westerberg I."/>
            <person name="Brannstrom I.O."/>
            <person name="Guillou S."/>
            <person name="Cros-Aarteil S."/>
            <person name="Calhoun S."/>
            <person name="Haridas S."/>
            <person name="Kuo A."/>
            <person name="Mondo S."/>
            <person name="Pangilinan J."/>
            <person name="Riley R."/>
            <person name="LaButti K."/>
            <person name="Andreopoulos B."/>
            <person name="Lipzen A."/>
            <person name="Chen C."/>
            <person name="Yan M."/>
            <person name="Daum C."/>
            <person name="Ng V."/>
            <person name="Clum A."/>
            <person name="Steindorff A."/>
            <person name="Ohm R.A."/>
            <person name="Martin F."/>
            <person name="Silar P."/>
            <person name="Natvig D.O."/>
            <person name="Lalanne C."/>
            <person name="Gautier V."/>
            <person name="Ament-Velasquez S.L."/>
            <person name="Kruys A."/>
            <person name="Hutchinson M.I."/>
            <person name="Powell A.J."/>
            <person name="Barry K."/>
            <person name="Miller A.N."/>
            <person name="Grigoriev I.V."/>
            <person name="Debuchy R."/>
            <person name="Gladieux P."/>
            <person name="Hiltunen Thoren M."/>
            <person name="Johannesson H."/>
        </authorList>
    </citation>
    <scope>NUCLEOTIDE SEQUENCE</scope>
    <source>
        <strain evidence="2">CBS 508.74</strain>
    </source>
</reference>
<dbReference type="RefSeq" id="XP_064665073.1">
    <property type="nucleotide sequence ID" value="XM_064818272.1"/>
</dbReference>
<dbReference type="SUPFAM" id="SSF81383">
    <property type="entry name" value="F-box domain"/>
    <property type="match status" value="1"/>
</dbReference>
<feature type="domain" description="F-box" evidence="1">
    <location>
        <begin position="3"/>
        <end position="55"/>
    </location>
</feature>
<gene>
    <name evidence="2" type="ORF">N656DRAFT_802682</name>
</gene>
<dbReference type="Pfam" id="PF12937">
    <property type="entry name" value="F-box-like"/>
    <property type="match status" value="1"/>
</dbReference>
<dbReference type="GeneID" id="89942397"/>
<dbReference type="CDD" id="cd09917">
    <property type="entry name" value="F-box_SF"/>
    <property type="match status" value="1"/>
</dbReference>
<dbReference type="InterPro" id="IPR001810">
    <property type="entry name" value="F-box_dom"/>
</dbReference>
<keyword evidence="3" id="KW-1185">Reference proteome</keyword>
<dbReference type="PROSITE" id="PS50181">
    <property type="entry name" value="FBOX"/>
    <property type="match status" value="1"/>
</dbReference>
<dbReference type="InterPro" id="IPR036047">
    <property type="entry name" value="F-box-like_dom_sf"/>
</dbReference>
<dbReference type="AlphaFoldDB" id="A0AAN6T7C8"/>
<organism evidence="2 3">
    <name type="scientific">Canariomyces notabilis</name>
    <dbReference type="NCBI Taxonomy" id="2074819"/>
    <lineage>
        <taxon>Eukaryota</taxon>
        <taxon>Fungi</taxon>
        <taxon>Dikarya</taxon>
        <taxon>Ascomycota</taxon>
        <taxon>Pezizomycotina</taxon>
        <taxon>Sordariomycetes</taxon>
        <taxon>Sordariomycetidae</taxon>
        <taxon>Sordariales</taxon>
        <taxon>Chaetomiaceae</taxon>
        <taxon>Canariomyces</taxon>
    </lineage>
</organism>